<feature type="transmembrane region" description="Helical" evidence="8">
    <location>
        <begin position="342"/>
        <end position="361"/>
    </location>
</feature>
<dbReference type="GO" id="GO:0005886">
    <property type="term" value="C:plasma membrane"/>
    <property type="evidence" value="ECO:0007669"/>
    <property type="project" value="UniProtKB-SubCell"/>
</dbReference>
<dbReference type="PANTHER" id="PTHR33908">
    <property type="entry name" value="MANNOSYLTRANSFERASE YKCB-RELATED"/>
    <property type="match status" value="1"/>
</dbReference>
<gene>
    <name evidence="10" type="ORF">DI632_07825</name>
</gene>
<evidence type="ECO:0000259" key="9">
    <source>
        <dbReference type="Pfam" id="PF02366"/>
    </source>
</evidence>
<dbReference type="InterPro" id="IPR050297">
    <property type="entry name" value="LipidA_mod_glycosyltrf_83"/>
</dbReference>
<evidence type="ECO:0000256" key="6">
    <source>
        <dbReference type="ARBA" id="ARBA00022989"/>
    </source>
</evidence>
<feature type="transmembrane region" description="Helical" evidence="8">
    <location>
        <begin position="242"/>
        <end position="266"/>
    </location>
</feature>
<evidence type="ECO:0000256" key="5">
    <source>
        <dbReference type="ARBA" id="ARBA00022692"/>
    </source>
</evidence>
<protein>
    <recommendedName>
        <fullName evidence="9">ArnT-like N-terminal domain-containing protein</fullName>
    </recommendedName>
</protein>
<feature type="transmembrane region" description="Helical" evidence="8">
    <location>
        <begin position="425"/>
        <end position="444"/>
    </location>
</feature>
<evidence type="ECO:0000256" key="8">
    <source>
        <dbReference type="SAM" id="Phobius"/>
    </source>
</evidence>
<feature type="transmembrane region" description="Helical" evidence="8">
    <location>
        <begin position="204"/>
        <end position="222"/>
    </location>
</feature>
<proteinExistence type="predicted"/>
<name>A0A2W5BA43_9SPHN</name>
<feature type="domain" description="ArnT-like N-terminal" evidence="9">
    <location>
        <begin position="86"/>
        <end position="303"/>
    </location>
</feature>
<keyword evidence="4" id="KW-0808">Transferase</keyword>
<evidence type="ECO:0000256" key="2">
    <source>
        <dbReference type="ARBA" id="ARBA00022475"/>
    </source>
</evidence>
<keyword evidence="6 8" id="KW-1133">Transmembrane helix</keyword>
<dbReference type="GO" id="GO:0000030">
    <property type="term" value="F:mannosyltransferase activity"/>
    <property type="evidence" value="ECO:0007669"/>
    <property type="project" value="InterPro"/>
</dbReference>
<dbReference type="Proteomes" id="UP000248614">
    <property type="component" value="Unassembled WGS sequence"/>
</dbReference>
<feature type="transmembrane region" description="Helical" evidence="8">
    <location>
        <begin position="368"/>
        <end position="389"/>
    </location>
</feature>
<evidence type="ECO:0000256" key="3">
    <source>
        <dbReference type="ARBA" id="ARBA00022676"/>
    </source>
</evidence>
<feature type="transmembrane region" description="Helical" evidence="8">
    <location>
        <begin position="401"/>
        <end position="418"/>
    </location>
</feature>
<feature type="transmembrane region" description="Helical" evidence="8">
    <location>
        <begin position="45"/>
        <end position="63"/>
    </location>
</feature>
<reference evidence="10 11" key="1">
    <citation type="submission" date="2017-08" db="EMBL/GenBank/DDBJ databases">
        <title>Infants hospitalized years apart are colonized by the same room-sourced microbial strains.</title>
        <authorList>
            <person name="Brooks B."/>
            <person name="Olm M.R."/>
            <person name="Firek B.A."/>
            <person name="Baker R."/>
            <person name="Thomas B.C."/>
            <person name="Morowitz M.J."/>
            <person name="Banfield J.F."/>
        </authorList>
    </citation>
    <scope>NUCLEOTIDE SEQUENCE [LARGE SCALE GENOMIC DNA]</scope>
    <source>
        <strain evidence="10">S2_018_000_R3_110</strain>
    </source>
</reference>
<keyword evidence="2" id="KW-1003">Cell membrane</keyword>
<dbReference type="GO" id="GO:0006493">
    <property type="term" value="P:protein O-linked glycosylation"/>
    <property type="evidence" value="ECO:0007669"/>
    <property type="project" value="InterPro"/>
</dbReference>
<dbReference type="GO" id="GO:0016763">
    <property type="term" value="F:pentosyltransferase activity"/>
    <property type="evidence" value="ECO:0007669"/>
    <property type="project" value="TreeGrafter"/>
</dbReference>
<evidence type="ECO:0000256" key="4">
    <source>
        <dbReference type="ARBA" id="ARBA00022679"/>
    </source>
</evidence>
<feature type="transmembrane region" description="Helical" evidence="8">
    <location>
        <begin position="151"/>
        <end position="171"/>
    </location>
</feature>
<feature type="transmembrane region" description="Helical" evidence="8">
    <location>
        <begin position="177"/>
        <end position="197"/>
    </location>
</feature>
<dbReference type="PANTHER" id="PTHR33908:SF3">
    <property type="entry name" value="UNDECAPRENYL PHOSPHATE-ALPHA-4-AMINO-4-DEOXY-L-ARABINOSE ARABINOSYL TRANSFERASE"/>
    <property type="match status" value="1"/>
</dbReference>
<dbReference type="AlphaFoldDB" id="A0A2W5BA43"/>
<dbReference type="InterPro" id="IPR003342">
    <property type="entry name" value="ArnT-like_N"/>
</dbReference>
<dbReference type="Pfam" id="PF02366">
    <property type="entry name" value="PMT"/>
    <property type="match status" value="1"/>
</dbReference>
<dbReference type="GO" id="GO:0010041">
    <property type="term" value="P:response to iron(III) ion"/>
    <property type="evidence" value="ECO:0007669"/>
    <property type="project" value="TreeGrafter"/>
</dbReference>
<feature type="transmembrane region" description="Helical" evidence="8">
    <location>
        <begin position="486"/>
        <end position="504"/>
    </location>
</feature>
<evidence type="ECO:0000313" key="11">
    <source>
        <dbReference type="Proteomes" id="UP000248614"/>
    </source>
</evidence>
<sequence>MGAYAAGIGAAVGVAVPAAQPGLLRPVPAATEVGAAPTTLRRDPVAWAILVLVWFSCAWFGSWEFNPNNAVRMFATLSLVEDRDATIDEFAHLTIDKAHFGEHYYSDKAPGMTVLGIPAVALADAVSGQSAHDFVPGFENRAFNRFLKIRIRLVAVTVCALLTALAAMLLYDLVRGVTGDGAAGAVAALSFALGTTMWGWSTTIFGHAPVAALMMIATWAVWRGTGPARSRGHAVAAGLALGWAVLIEHSALVAGLPVAGFALWRLRDLPRDHAVRTVAIALAAGATALVVLVGYNLLAFGTVFRLGYSGVTDFAGMQEGLFGLTYPKLRVLFELIFGERRGMLWVAPILIVAPFGLAMLVREPATRAIGWLAVAGAVVPFLINASYYYWDGGNATGPRHALPAVGFLGIGIGMFWARAGRWSRIAVAALLAGSIVLNMAIASAEITAPQDEPHALAVAVFAARFDPGYLRTVADEWLGFTPWQGLAIWAVVAAVLTIGLAALVHRARRQA</sequence>
<evidence type="ECO:0000313" key="10">
    <source>
        <dbReference type="EMBL" id="PZO77828.1"/>
    </source>
</evidence>
<keyword evidence="5 8" id="KW-0812">Transmembrane</keyword>
<feature type="transmembrane region" description="Helical" evidence="8">
    <location>
        <begin position="278"/>
        <end position="298"/>
    </location>
</feature>
<keyword evidence="3" id="KW-0328">Glycosyltransferase</keyword>
<accession>A0A2W5BA43</accession>
<dbReference type="GO" id="GO:0009103">
    <property type="term" value="P:lipopolysaccharide biosynthetic process"/>
    <property type="evidence" value="ECO:0007669"/>
    <property type="project" value="UniProtKB-ARBA"/>
</dbReference>
<comment type="caution">
    <text evidence="10">The sequence shown here is derived from an EMBL/GenBank/DDBJ whole genome shotgun (WGS) entry which is preliminary data.</text>
</comment>
<evidence type="ECO:0000256" key="7">
    <source>
        <dbReference type="ARBA" id="ARBA00023136"/>
    </source>
</evidence>
<organism evidence="10 11">
    <name type="scientific">Sphingomonas hengshuiensis</name>
    <dbReference type="NCBI Taxonomy" id="1609977"/>
    <lineage>
        <taxon>Bacteria</taxon>
        <taxon>Pseudomonadati</taxon>
        <taxon>Pseudomonadota</taxon>
        <taxon>Alphaproteobacteria</taxon>
        <taxon>Sphingomonadales</taxon>
        <taxon>Sphingomonadaceae</taxon>
        <taxon>Sphingomonas</taxon>
    </lineage>
</organism>
<dbReference type="EMBL" id="QFNF01000016">
    <property type="protein sequence ID" value="PZO77828.1"/>
    <property type="molecule type" value="Genomic_DNA"/>
</dbReference>
<comment type="subcellular location">
    <subcellularLocation>
        <location evidence="1">Cell membrane</location>
        <topology evidence="1">Multi-pass membrane protein</topology>
    </subcellularLocation>
</comment>
<evidence type="ECO:0000256" key="1">
    <source>
        <dbReference type="ARBA" id="ARBA00004651"/>
    </source>
</evidence>
<keyword evidence="7 8" id="KW-0472">Membrane</keyword>